<evidence type="ECO:0000256" key="4">
    <source>
        <dbReference type="ARBA" id="ARBA00022679"/>
    </source>
</evidence>
<keyword evidence="8" id="KW-0547">Nucleotide-binding</keyword>
<evidence type="ECO:0000256" key="6">
    <source>
        <dbReference type="ARBA" id="ARBA00022695"/>
    </source>
</evidence>
<reference evidence="15" key="1">
    <citation type="journal article" date="2013" name="Genome Announc.">
        <title>Genome Sequence of Halanaerobium saccharolyticum subsp. saccharolyticum Strain DSM 6643T, a Halophilic Hydrogen-Producing Bacterium.</title>
        <authorList>
            <person name="Kivisto A."/>
            <person name="Larjo A."/>
            <person name="Ciranna A."/>
            <person name="Santala V."/>
            <person name="Roos C."/>
            <person name="Karp M."/>
        </authorList>
    </citation>
    <scope>NUCLEOTIDE SEQUENCE [LARGE SCALE GENOMIC DNA]</scope>
    <source>
        <strain evidence="15">DSM 6643</strain>
    </source>
</reference>
<dbReference type="GO" id="GO:0008033">
    <property type="term" value="P:tRNA processing"/>
    <property type="evidence" value="ECO:0007669"/>
    <property type="project" value="UniProtKB-KW"/>
</dbReference>
<accession>M5EE02</accession>
<dbReference type="SUPFAM" id="SSF81891">
    <property type="entry name" value="Poly A polymerase C-terminal region-like"/>
    <property type="match status" value="1"/>
</dbReference>
<dbReference type="InterPro" id="IPR002646">
    <property type="entry name" value="PolA_pol_head_dom"/>
</dbReference>
<dbReference type="InterPro" id="IPR032810">
    <property type="entry name" value="CCA-adding_enz_C"/>
</dbReference>
<keyword evidence="3" id="KW-0820">tRNA-binding</keyword>
<evidence type="ECO:0000256" key="7">
    <source>
        <dbReference type="ARBA" id="ARBA00022723"/>
    </source>
</evidence>
<evidence type="ECO:0000256" key="5">
    <source>
        <dbReference type="ARBA" id="ARBA00022694"/>
    </source>
</evidence>
<evidence type="ECO:0000256" key="11">
    <source>
        <dbReference type="RuleBase" id="RU003953"/>
    </source>
</evidence>
<evidence type="ECO:0000256" key="2">
    <source>
        <dbReference type="ARBA" id="ARBA00007265"/>
    </source>
</evidence>
<dbReference type="RefSeq" id="WP_005488641.1">
    <property type="nucleotide sequence ID" value="NZ_CAUI01000015.1"/>
</dbReference>
<evidence type="ECO:0000259" key="12">
    <source>
        <dbReference type="Pfam" id="PF01743"/>
    </source>
</evidence>
<dbReference type="EC" id="2.7.7.72" evidence="14"/>
<evidence type="ECO:0000313" key="14">
    <source>
        <dbReference type="EMBL" id="CCU79316.1"/>
    </source>
</evidence>
<dbReference type="GO" id="GO:0000166">
    <property type="term" value="F:nucleotide binding"/>
    <property type="evidence" value="ECO:0007669"/>
    <property type="project" value="UniProtKB-KW"/>
</dbReference>
<dbReference type="STRING" id="1293054.HSACCH_01230"/>
<comment type="cofactor">
    <cofactor evidence="1">
        <name>Mg(2+)</name>
        <dbReference type="ChEBI" id="CHEBI:18420"/>
    </cofactor>
</comment>
<name>M5EE02_9FIRM</name>
<dbReference type="PANTHER" id="PTHR47788">
    <property type="entry name" value="POLYA POLYMERASE"/>
    <property type="match status" value="1"/>
</dbReference>
<evidence type="ECO:0000256" key="1">
    <source>
        <dbReference type="ARBA" id="ARBA00001946"/>
    </source>
</evidence>
<evidence type="ECO:0000256" key="3">
    <source>
        <dbReference type="ARBA" id="ARBA00022555"/>
    </source>
</evidence>
<comment type="caution">
    <text evidence="14">The sequence shown here is derived from an EMBL/GenBank/DDBJ whole genome shotgun (WGS) entry which is preliminary data.</text>
</comment>
<dbReference type="InParanoid" id="M5EE02"/>
<dbReference type="Proteomes" id="UP000012063">
    <property type="component" value="Unassembled WGS sequence"/>
</dbReference>
<keyword evidence="15" id="KW-1185">Reference proteome</keyword>
<dbReference type="Pfam" id="PF01743">
    <property type="entry name" value="PolyA_pol"/>
    <property type="match status" value="1"/>
</dbReference>
<evidence type="ECO:0000259" key="13">
    <source>
        <dbReference type="Pfam" id="PF13735"/>
    </source>
</evidence>
<comment type="similarity">
    <text evidence="2 11">Belongs to the tRNA nucleotidyltransferase/poly(A) polymerase family.</text>
</comment>
<feature type="domain" description="Poly A polymerase head" evidence="12">
    <location>
        <begin position="159"/>
        <end position="286"/>
    </location>
</feature>
<dbReference type="Gene3D" id="3.30.460.10">
    <property type="entry name" value="Beta Polymerase, domain 2"/>
    <property type="match status" value="1"/>
</dbReference>
<dbReference type="PANTHER" id="PTHR47788:SF1">
    <property type="entry name" value="A-ADDING TRNA NUCLEOTIDYLTRANSFERASE"/>
    <property type="match status" value="1"/>
</dbReference>
<evidence type="ECO:0000256" key="10">
    <source>
        <dbReference type="ARBA" id="ARBA00022884"/>
    </source>
</evidence>
<dbReference type="Gene3D" id="1.10.3090.10">
    <property type="entry name" value="cca-adding enzyme, domain 2"/>
    <property type="match status" value="1"/>
</dbReference>
<sequence length="543" mass="64514">MKNKNNLLEKLLDSMAEEYYSYNNKIIKVNNLKEVKFKKVAANVDESDYRFYKKNQYLIDQDNIYFNKESVNLLKYKIQFLGKIKSGDHNVPYIDNQKYKSLSIDLDKGLDLLKKYRQNNHNQASFLHYKSNLLNELPPERRELLLDLAAEAAKLGYNLYLVGGQVRDLLIDLPLNKDLDILLDGDLKKFFDHLAQKYDYEYDYNNKFSTGFLHNKYGYSIDIASCREEKYHFPGALPLVEKADLFSDLFRRDFTINTLVIDLHPDRKGILYDFFGGLNDLKNRILKVLHNYSFRDDPLRILRGIRFQTLKEFRLSAETVELSRKSLKNYDYHKLAIERVFTELSYLFKAHKDISQFSSILLNQIPVLKLVKDDFKFNPNRDADFLKGEKLLAISREKEIDVNHFLVRLINLFYNSEESLINLWPLSTIEKKTFIKKRWEDISTSILEIKDPALRYRNLESYQVEELLFFIINNFEQDYVEEIFEHLRLRKELKIPVSGHDLLELGLKQGPEIKEYLLEIRDQILRKNISNRQEALEYLRKII</sequence>
<dbReference type="GO" id="GO:0004810">
    <property type="term" value="F:CCA tRNA nucleotidyltransferase activity"/>
    <property type="evidence" value="ECO:0007669"/>
    <property type="project" value="UniProtKB-EC"/>
</dbReference>
<dbReference type="GO" id="GO:0046872">
    <property type="term" value="F:metal ion binding"/>
    <property type="evidence" value="ECO:0007669"/>
    <property type="project" value="UniProtKB-KW"/>
</dbReference>
<feature type="domain" description="CCA-adding enzyme C-terminal" evidence="13">
    <location>
        <begin position="464"/>
        <end position="537"/>
    </location>
</feature>
<dbReference type="EMBL" id="CAUI01000015">
    <property type="protein sequence ID" value="CCU79316.1"/>
    <property type="molecule type" value="Genomic_DNA"/>
</dbReference>
<dbReference type="InterPro" id="IPR043519">
    <property type="entry name" value="NT_sf"/>
</dbReference>
<keyword evidence="5" id="KW-0819">tRNA processing</keyword>
<dbReference type="SUPFAM" id="SSF81301">
    <property type="entry name" value="Nucleotidyltransferase"/>
    <property type="match status" value="1"/>
</dbReference>
<evidence type="ECO:0000256" key="9">
    <source>
        <dbReference type="ARBA" id="ARBA00022842"/>
    </source>
</evidence>
<evidence type="ECO:0000313" key="15">
    <source>
        <dbReference type="Proteomes" id="UP000012063"/>
    </source>
</evidence>
<keyword evidence="9" id="KW-0460">Magnesium</keyword>
<proteinExistence type="inferred from homology"/>
<dbReference type="AlphaFoldDB" id="M5EE02"/>
<evidence type="ECO:0000256" key="8">
    <source>
        <dbReference type="ARBA" id="ARBA00022741"/>
    </source>
</evidence>
<keyword evidence="10 11" id="KW-0694">RNA-binding</keyword>
<dbReference type="eggNOG" id="COG0617">
    <property type="taxonomic scope" value="Bacteria"/>
</dbReference>
<keyword evidence="4 11" id="KW-0808">Transferase</keyword>
<keyword evidence="7" id="KW-0479">Metal-binding</keyword>
<gene>
    <name evidence="14" type="ORF">HSACCH_01230</name>
</gene>
<dbReference type="InterPro" id="IPR052390">
    <property type="entry name" value="tRNA_nt/polyA_polymerase"/>
</dbReference>
<dbReference type="GO" id="GO:0000049">
    <property type="term" value="F:tRNA binding"/>
    <property type="evidence" value="ECO:0007669"/>
    <property type="project" value="UniProtKB-KW"/>
</dbReference>
<protein>
    <submittedName>
        <fullName evidence="14">tRNA nucleotidyltransferase, A-adding</fullName>
        <ecNumber evidence="14">2.7.7.72</ecNumber>
    </submittedName>
</protein>
<organism evidence="14 15">
    <name type="scientific">Halanaerobium saccharolyticum subsp. saccharolyticum DSM 6643</name>
    <dbReference type="NCBI Taxonomy" id="1293054"/>
    <lineage>
        <taxon>Bacteria</taxon>
        <taxon>Bacillati</taxon>
        <taxon>Bacillota</taxon>
        <taxon>Clostridia</taxon>
        <taxon>Halanaerobiales</taxon>
        <taxon>Halanaerobiaceae</taxon>
        <taxon>Halanaerobium</taxon>
    </lineage>
</organism>
<dbReference type="OrthoDB" id="9805698at2"/>
<keyword evidence="6 14" id="KW-0548">Nucleotidyltransferase</keyword>
<dbReference type="Pfam" id="PF13735">
    <property type="entry name" value="tRNA_NucTran2_2"/>
    <property type="match status" value="1"/>
</dbReference>